<dbReference type="AlphaFoldDB" id="I2GPS2"/>
<keyword evidence="3" id="KW-1185">Reference proteome</keyword>
<dbReference type="EMBL" id="CAIT01000009">
    <property type="protein sequence ID" value="CCH55900.1"/>
    <property type="molecule type" value="Genomic_DNA"/>
</dbReference>
<dbReference type="Pfam" id="PF19081">
    <property type="entry name" value="Ig_7"/>
    <property type="match status" value="2"/>
</dbReference>
<evidence type="ECO:0000313" key="3">
    <source>
        <dbReference type="Proteomes" id="UP000009309"/>
    </source>
</evidence>
<dbReference type="STRING" id="1185876.BN8_05198"/>
<dbReference type="InterPro" id="IPR059226">
    <property type="entry name" value="Choice_anch_Q_dom"/>
</dbReference>
<dbReference type="SUPFAM" id="SSF51126">
    <property type="entry name" value="Pectin lyase-like"/>
    <property type="match status" value="1"/>
</dbReference>
<feature type="domain" description="Ig-like" evidence="1">
    <location>
        <begin position="240"/>
        <end position="332"/>
    </location>
</feature>
<dbReference type="InterPro" id="IPR044023">
    <property type="entry name" value="Ig_7"/>
</dbReference>
<reference evidence="2 3" key="1">
    <citation type="journal article" date="2012" name="J. Bacteriol.">
        <title>Genome Sequence of the Filamentous Bacterium Fibrisoma limi BUZ 3T.</title>
        <authorList>
            <person name="Filippini M."/>
            <person name="Qi W."/>
            <person name="Jaenicke S."/>
            <person name="Goesmann A."/>
            <person name="Smits T.H."/>
            <person name="Bagheri H.C."/>
        </authorList>
    </citation>
    <scope>NUCLEOTIDE SEQUENCE [LARGE SCALE GENOMIC DNA]</scope>
    <source>
        <strain evidence="3">BUZ 3T</strain>
    </source>
</reference>
<dbReference type="PROSITE" id="PS50835">
    <property type="entry name" value="IG_LIKE"/>
    <property type="match status" value="1"/>
</dbReference>
<accession>I2GPS2</accession>
<dbReference type="InterPro" id="IPR003599">
    <property type="entry name" value="Ig_sub"/>
</dbReference>
<dbReference type="NCBIfam" id="NF041518">
    <property type="entry name" value="choice_anch_Q"/>
    <property type="match status" value="1"/>
</dbReference>
<dbReference type="InterPro" id="IPR007110">
    <property type="entry name" value="Ig-like_dom"/>
</dbReference>
<dbReference type="Proteomes" id="UP000009309">
    <property type="component" value="Unassembled WGS sequence"/>
</dbReference>
<gene>
    <name evidence="2" type="ORF">BN8_05198</name>
</gene>
<evidence type="ECO:0000259" key="1">
    <source>
        <dbReference type="PROSITE" id="PS50835"/>
    </source>
</evidence>
<name>I2GPS2_9BACT</name>
<sequence length="608" mass="63667">MVDLLTEVNYCLLDPAVIGYRGQNNLTTDPRFVDAANGNLQLLACSPAINTGTGSGRTTTDLANYPRVQGGRIDLGAYEYQGVPGELTLTASATPINICTGQETKLSATASGLPGPIIYNWYSPSGATLSNATTNPTTATITQTGLQSFTVTASASGCKSTTTVTVTGLQTPQAPTLTSSVTASCGSPLSVTASCLTGNVSWQATGGIADGNVYTVSQPGTYSISARCQNTEGCTSPPAPSVSLILKQLTITQFPDSQTACVGSDATFAVQASGPQGLTYAWFKNSADPNQPVLATTPSYNVSVNEGSKAGRYIVRVSAEGCTSQQAEARLTVNQRPVAPAPTSTKRQFCASESPVELSQFINRTNSSYKLRYATAEGQTLAGSQVVLNQPGNFAYQVSQLDPSTGCESVPTRFTLTVNATTQLVSAPANQSVCSGSDVTLLVQASGSNLKYEWFRSSISNQNKLAENPSKQTGTSTASLKLIKVSQSQSYYVRISGDCGVISSGPVQVTVQACGARQGIAEAGSGLQVKLLGNPVEGKNVEVEVRGVAGQLVELRLVDAQGKLVAQQRINRAEEFERISMPVGQGGGIFFLDVHTAHERQQMKVLIR</sequence>
<dbReference type="SUPFAM" id="SSF48726">
    <property type="entry name" value="Immunoglobulin"/>
    <property type="match status" value="2"/>
</dbReference>
<dbReference type="SMART" id="SM00409">
    <property type="entry name" value="IG"/>
    <property type="match status" value="2"/>
</dbReference>
<comment type="caution">
    <text evidence="2">The sequence shown here is derived from an EMBL/GenBank/DDBJ whole genome shotgun (WGS) entry which is preliminary data.</text>
</comment>
<dbReference type="InterPro" id="IPR013783">
    <property type="entry name" value="Ig-like_fold"/>
</dbReference>
<dbReference type="eggNOG" id="COG3391">
    <property type="taxonomic scope" value="Bacteria"/>
</dbReference>
<organism evidence="2 3">
    <name type="scientific">Fibrisoma limi BUZ 3</name>
    <dbReference type="NCBI Taxonomy" id="1185876"/>
    <lineage>
        <taxon>Bacteria</taxon>
        <taxon>Pseudomonadati</taxon>
        <taxon>Bacteroidota</taxon>
        <taxon>Cytophagia</taxon>
        <taxon>Cytophagales</taxon>
        <taxon>Spirosomataceae</taxon>
        <taxon>Fibrisoma</taxon>
    </lineage>
</organism>
<protein>
    <recommendedName>
        <fullName evidence="1">Ig-like domain-containing protein</fullName>
    </recommendedName>
</protein>
<dbReference type="Gene3D" id="2.60.40.10">
    <property type="entry name" value="Immunoglobulins"/>
    <property type="match status" value="2"/>
</dbReference>
<proteinExistence type="predicted"/>
<evidence type="ECO:0000313" key="2">
    <source>
        <dbReference type="EMBL" id="CCH55900.1"/>
    </source>
</evidence>
<dbReference type="InterPro" id="IPR036179">
    <property type="entry name" value="Ig-like_dom_sf"/>
</dbReference>
<dbReference type="InterPro" id="IPR011050">
    <property type="entry name" value="Pectin_lyase_fold/virulence"/>
</dbReference>